<keyword evidence="6" id="KW-1185">Reference proteome</keyword>
<feature type="compositionally biased region" description="Acidic residues" evidence="2">
    <location>
        <begin position="1006"/>
        <end position="1032"/>
    </location>
</feature>
<keyword evidence="1" id="KW-0175">Coiled coil</keyword>
<dbReference type="PANTHER" id="PTHR36681">
    <property type="entry name" value="NUCLEAR GTPASE, GERMINAL CENTER-ASSOCIATED, TANDEM DUPLICATE 3"/>
    <property type="match status" value="1"/>
</dbReference>
<accession>A0A2L2ST45</accession>
<feature type="domain" description="DUF7605" evidence="4">
    <location>
        <begin position="738"/>
        <end position="899"/>
    </location>
</feature>
<dbReference type="AlphaFoldDB" id="A0A2L2ST45"/>
<dbReference type="Pfam" id="PF24564">
    <property type="entry name" value="DUF7605"/>
    <property type="match status" value="1"/>
</dbReference>
<dbReference type="KEGG" id="fvn:FVRRES_04848"/>
<dbReference type="InterPro" id="IPR056024">
    <property type="entry name" value="DUF7605"/>
</dbReference>
<feature type="compositionally biased region" description="Basic and acidic residues" evidence="2">
    <location>
        <begin position="13"/>
        <end position="25"/>
    </location>
</feature>
<dbReference type="OrthoDB" id="3598281at2759"/>
<dbReference type="RefSeq" id="XP_025584132.1">
    <property type="nucleotide sequence ID" value="XM_025733202.2"/>
</dbReference>
<dbReference type="Proteomes" id="UP000245910">
    <property type="component" value="Chromosome II"/>
</dbReference>
<evidence type="ECO:0008006" key="7">
    <source>
        <dbReference type="Google" id="ProtNLM"/>
    </source>
</evidence>
<protein>
    <recommendedName>
        <fullName evidence="7">Nuclear GTPase SLIP-GC</fullName>
    </recommendedName>
</protein>
<dbReference type="InterPro" id="IPR045063">
    <property type="entry name" value="Dynamin_N"/>
</dbReference>
<feature type="domain" description="Dynamin N-terminal" evidence="3">
    <location>
        <begin position="128"/>
        <end position="389"/>
    </location>
</feature>
<feature type="region of interest" description="Disordered" evidence="2">
    <location>
        <begin position="457"/>
        <end position="501"/>
    </location>
</feature>
<evidence type="ECO:0000256" key="1">
    <source>
        <dbReference type="SAM" id="Coils"/>
    </source>
</evidence>
<evidence type="ECO:0000313" key="6">
    <source>
        <dbReference type="Proteomes" id="UP000245910"/>
    </source>
</evidence>
<feature type="region of interest" description="Disordered" evidence="2">
    <location>
        <begin position="992"/>
        <end position="1032"/>
    </location>
</feature>
<feature type="region of interest" description="Disordered" evidence="2">
    <location>
        <begin position="1"/>
        <end position="43"/>
    </location>
</feature>
<reference evidence="6" key="1">
    <citation type="submission" date="2014-10" db="EMBL/GenBank/DDBJ databases">
        <authorList>
            <person name="King R."/>
        </authorList>
    </citation>
    <scope>NUCLEOTIDE SEQUENCE [LARGE SCALE GENOMIC DNA]</scope>
    <source>
        <strain evidence="6">A3/5</strain>
    </source>
</reference>
<organism evidence="5 6">
    <name type="scientific">Fusarium venenatum</name>
    <dbReference type="NCBI Taxonomy" id="56646"/>
    <lineage>
        <taxon>Eukaryota</taxon>
        <taxon>Fungi</taxon>
        <taxon>Dikarya</taxon>
        <taxon>Ascomycota</taxon>
        <taxon>Pezizomycotina</taxon>
        <taxon>Sordariomycetes</taxon>
        <taxon>Hypocreomycetidae</taxon>
        <taxon>Hypocreales</taxon>
        <taxon>Nectriaceae</taxon>
        <taxon>Fusarium</taxon>
    </lineage>
</organism>
<dbReference type="InterPro" id="IPR027417">
    <property type="entry name" value="P-loop_NTPase"/>
</dbReference>
<dbReference type="PANTHER" id="PTHR36681:SF3">
    <property type="entry name" value="NUCLEAR GTPASE, GERMINAL CENTER-ASSOCIATED, TANDEM DUPLICATE 3"/>
    <property type="match status" value="1"/>
</dbReference>
<sequence length="1032" mass="116408">MEVGDGAAPTVPVKRERSPSSERTPDVPSVKRQADETTGVARAPVKFPWRECQDLDDVKRLKIKEKAVKQAKENCNKIRALLEPAIATVDANPDSTDAVIIGRKIIQQWLDQDNTTHEALKKHQVLVGVEGPTGAGKSSFLGSLLRIPELLPSGQESAATAVIGKVSWNSNDTPGHEFRAEITFRPKEEVQNDLASLLQELNRYKDLMANKFREEDDDAQDKADAVIESRNKIEYELPKIKAVWGIEKEHLEKAVVSCPEYRSYADVALGILKKNNHVLKLLDQGCVESHQSTAKKLGKIIKPYLDSSVMKVGDRVEFALWPLVKDVHIFTKAEILKSGITLVDLPGCGDATASRSEVAQKISSDLDVRMIVSPIIRATDEKQGQTLMQSGFDEAQMRIRGKLDGNGFGVIVSKIDGINFESYIDGCDELWGDEEIAQKRERLALLKDQLVGLSRKSTTLRNNKARAENAKKLAQKNRKAALDRQKLKPSANPGQDAERLATAQAAVDKRVQAYDDADKALDEHHEESRRVEQEQTYLKDWLNHRASQTRNKRVMKRMRENFAIRQREFGDESISQKSQVEGEYVLPIYPISTTAFWQLEKGDRRLDGFPSQRFTGIPAVEQWLHRATLSKREKHLDEILDGYQSQLAMMRIYSQTSGKDGNFNFTRGEVEQAVAHTHSVFVEKLGATLKGAAMEIEKLDPLEHRTKAVNKFVGEAKKIALRWIYKFPDDKQSPLKISANTYYANIRRSGGKFQSHYTPRVTYNWMENLAAPVLKIIGKDWDSKMNKQLPRIRIPMMGAFSIIWTKYLNELQKDISAKVPTLEDSFKNMRPILDQSQRATETKIRGTLGRLAQKSSDITFDAVEYLSEGMEPAFDAARQITGTGSHKKRQGVIMAKVNKDVRPMCNEVLDRLAKGLAARKSEVPKELDLIAEEAICGVKQQMSFLVNNLVENCPIKSEDSSTKTELQNSIRKFVESWEDEWAQEGNYEEHILDKDLSIPDTIPEPVYEEPMDEEPADEEGGILDDDDLNMEM</sequence>
<evidence type="ECO:0000259" key="4">
    <source>
        <dbReference type="Pfam" id="PF24564"/>
    </source>
</evidence>
<dbReference type="GeneID" id="37256487"/>
<dbReference type="EMBL" id="LN649230">
    <property type="protein sequence ID" value="CEI60412.1"/>
    <property type="molecule type" value="Genomic_DNA"/>
</dbReference>
<dbReference type="Pfam" id="PF00350">
    <property type="entry name" value="Dynamin_N"/>
    <property type="match status" value="1"/>
</dbReference>
<evidence type="ECO:0000313" key="5">
    <source>
        <dbReference type="EMBL" id="CEI60412.1"/>
    </source>
</evidence>
<dbReference type="SUPFAM" id="SSF52540">
    <property type="entry name" value="P-loop containing nucleoside triphosphate hydrolases"/>
    <property type="match status" value="1"/>
</dbReference>
<evidence type="ECO:0000259" key="3">
    <source>
        <dbReference type="Pfam" id="PF00350"/>
    </source>
</evidence>
<evidence type="ECO:0000256" key="2">
    <source>
        <dbReference type="SAM" id="MobiDB-lite"/>
    </source>
</evidence>
<name>A0A2L2ST45_9HYPO</name>
<proteinExistence type="predicted"/>
<feature type="coiled-coil region" evidence="1">
    <location>
        <begin position="187"/>
        <end position="214"/>
    </location>
</feature>